<keyword evidence="1" id="KW-0732">Signal</keyword>
<comment type="caution">
    <text evidence="2">The sequence shown here is derived from an EMBL/GenBank/DDBJ whole genome shotgun (WGS) entry which is preliminary data.</text>
</comment>
<gene>
    <name evidence="2" type="ORF">KYN89_09735</name>
</gene>
<evidence type="ECO:0000256" key="1">
    <source>
        <dbReference type="SAM" id="SignalP"/>
    </source>
</evidence>
<proteinExistence type="predicted"/>
<feature type="signal peptide" evidence="1">
    <location>
        <begin position="1"/>
        <end position="22"/>
    </location>
</feature>
<dbReference type="RefSeq" id="WP_222824845.1">
    <property type="nucleotide sequence ID" value="NZ_JAHWXP010000002.1"/>
</dbReference>
<reference evidence="2 3" key="1">
    <citation type="submission" date="2021-07" db="EMBL/GenBank/DDBJ databases">
        <title>Alteriqipengyuania abyssalis NZ-12B nov, sp.nov isolated from deep sea sponge in pacific ocean.</title>
        <authorList>
            <person name="Tareen S."/>
            <person name="Wink J."/>
        </authorList>
    </citation>
    <scope>NUCLEOTIDE SEQUENCE [LARGE SCALE GENOMIC DNA]</scope>
    <source>
        <strain evidence="2 3">NZ-12B</strain>
    </source>
</reference>
<dbReference type="EMBL" id="JAHWXP010000002">
    <property type="protein sequence ID" value="MBY8337332.1"/>
    <property type="molecule type" value="Genomic_DNA"/>
</dbReference>
<name>A0ABS7PF71_9SPHN</name>
<dbReference type="Proteomes" id="UP000759298">
    <property type="component" value="Unassembled WGS sequence"/>
</dbReference>
<sequence length="304" mass="33325">MRRLFPLAAFGLAVALVSPVAAQEPAQQAEPDASAQGVEIIVEGIREKEEQVQAMTRQITRRARVDKPVSKFYSQVCIGVIGMTPDYARTLIARMEENARSVDLPVGGEGCQPNILIAFVKDGEQELDELRKAEPKLFATLLDYEYDRIKRGNGAVRAWHGTQLKGKDGRDFSDSGMGDAPLNNQYSSSRLSKQVRVDMTGAIVIIDSNRVPGKTLQQLADYASMRAFVSIDDTSTGGASGIPTILSLFEEGTDAPDGMTTFDRAYLETVYRLPATANDSQIHDATWTMYRKLEGLPDIDGDDD</sequence>
<evidence type="ECO:0000313" key="2">
    <source>
        <dbReference type="EMBL" id="MBY8337332.1"/>
    </source>
</evidence>
<evidence type="ECO:0000313" key="3">
    <source>
        <dbReference type="Proteomes" id="UP000759298"/>
    </source>
</evidence>
<evidence type="ECO:0008006" key="4">
    <source>
        <dbReference type="Google" id="ProtNLM"/>
    </source>
</evidence>
<protein>
    <recommendedName>
        <fullName evidence="4">DUF2927 domain-containing protein</fullName>
    </recommendedName>
</protein>
<accession>A0ABS7PF71</accession>
<organism evidence="2 3">
    <name type="scientific">Alteriqipengyuania abyssalis</name>
    <dbReference type="NCBI Taxonomy" id="2860200"/>
    <lineage>
        <taxon>Bacteria</taxon>
        <taxon>Pseudomonadati</taxon>
        <taxon>Pseudomonadota</taxon>
        <taxon>Alphaproteobacteria</taxon>
        <taxon>Sphingomonadales</taxon>
        <taxon>Erythrobacteraceae</taxon>
        <taxon>Alteriqipengyuania</taxon>
    </lineage>
</organism>
<feature type="chain" id="PRO_5045914873" description="DUF2927 domain-containing protein" evidence="1">
    <location>
        <begin position="23"/>
        <end position="304"/>
    </location>
</feature>
<keyword evidence="3" id="KW-1185">Reference proteome</keyword>